<dbReference type="eggNOG" id="ENOG5032SAI">
    <property type="taxonomic scope" value="Bacteria"/>
</dbReference>
<proteinExistence type="predicted"/>
<dbReference type="NCBIfam" id="NF008333">
    <property type="entry name" value="PRK11118.1"/>
    <property type="match status" value="1"/>
</dbReference>
<gene>
    <name evidence="1" type="ORF">AUCHE_24_00200</name>
</gene>
<dbReference type="RefSeq" id="WP_006504125.1">
    <property type="nucleotide sequence ID" value="NZ_BAGZ01000024.1"/>
</dbReference>
<protein>
    <recommendedName>
        <fullName evidence="3">Monooxygenase</fullName>
    </recommendedName>
</protein>
<sequence>MTTVLLQIDFPSQGPWKEEMSQAYAGLARQIADEPGLLWKIWTEDEAQGIAGGVYLFTDRTHAQDYLTRHEARLAGFGVTDIRARILDVNFPLSAQTQAPVR</sequence>
<organism evidence="1 2">
    <name type="scientific">Austwickia chelonae NBRC 105200</name>
    <dbReference type="NCBI Taxonomy" id="1184607"/>
    <lineage>
        <taxon>Bacteria</taxon>
        <taxon>Bacillati</taxon>
        <taxon>Actinomycetota</taxon>
        <taxon>Actinomycetes</taxon>
        <taxon>Micrococcales</taxon>
        <taxon>Dermatophilaceae</taxon>
        <taxon>Austwickia</taxon>
    </lineage>
</organism>
<keyword evidence="2" id="KW-1185">Reference proteome</keyword>
<dbReference type="InterPro" id="IPR011008">
    <property type="entry name" value="Dimeric_a/b-barrel"/>
</dbReference>
<dbReference type="STRING" id="100225.SAMN05421595_3091"/>
<evidence type="ECO:0000313" key="1">
    <source>
        <dbReference type="EMBL" id="GAB79367.1"/>
    </source>
</evidence>
<dbReference type="Proteomes" id="UP000008495">
    <property type="component" value="Unassembled WGS sequence"/>
</dbReference>
<reference evidence="1 2" key="1">
    <citation type="submission" date="2012-08" db="EMBL/GenBank/DDBJ databases">
        <title>Whole genome shotgun sequence of Austwickia chelonae NBRC 105200.</title>
        <authorList>
            <person name="Yoshida I."/>
            <person name="Hosoyama A."/>
            <person name="Tsuchikane K."/>
            <person name="Katsumata H."/>
            <person name="Ando Y."/>
            <person name="Ohji S."/>
            <person name="Hamada M."/>
            <person name="Tamura T."/>
            <person name="Yamazoe A."/>
            <person name="Yamazaki S."/>
            <person name="Fujita N."/>
        </authorList>
    </citation>
    <scope>NUCLEOTIDE SEQUENCE [LARGE SCALE GENOMIC DNA]</scope>
    <source>
        <strain evidence="1 2">NBRC 105200</strain>
    </source>
</reference>
<evidence type="ECO:0000313" key="2">
    <source>
        <dbReference type="Proteomes" id="UP000008495"/>
    </source>
</evidence>
<dbReference type="AlphaFoldDB" id="K6WC09"/>
<name>K6WC09_9MICO</name>
<dbReference type="PANTHER" id="PTHR39169:SF1">
    <property type="entry name" value="MONOOXYGENASE YDHR-RELATED"/>
    <property type="match status" value="1"/>
</dbReference>
<dbReference type="Pfam" id="PF08803">
    <property type="entry name" value="ydhR"/>
    <property type="match status" value="1"/>
</dbReference>
<evidence type="ECO:0008006" key="3">
    <source>
        <dbReference type="Google" id="ProtNLM"/>
    </source>
</evidence>
<dbReference type="InterPro" id="IPR014910">
    <property type="entry name" value="YdhR"/>
</dbReference>
<accession>K6WC09</accession>
<dbReference type="Gene3D" id="3.30.70.100">
    <property type="match status" value="1"/>
</dbReference>
<dbReference type="SUPFAM" id="SSF54909">
    <property type="entry name" value="Dimeric alpha+beta barrel"/>
    <property type="match status" value="1"/>
</dbReference>
<dbReference type="EMBL" id="BAGZ01000024">
    <property type="protein sequence ID" value="GAB79367.1"/>
    <property type="molecule type" value="Genomic_DNA"/>
</dbReference>
<dbReference type="PANTHER" id="PTHR39169">
    <property type="match status" value="1"/>
</dbReference>
<comment type="caution">
    <text evidence="1">The sequence shown here is derived from an EMBL/GenBank/DDBJ whole genome shotgun (WGS) entry which is preliminary data.</text>
</comment>
<dbReference type="OrthoDB" id="1440627at2"/>